<keyword evidence="1" id="KW-0812">Transmembrane</keyword>
<protein>
    <recommendedName>
        <fullName evidence="4">Cytochrome C oxidase subunit I</fullName>
    </recommendedName>
</protein>
<keyword evidence="1" id="KW-0472">Membrane</keyword>
<proteinExistence type="predicted"/>
<dbReference type="OrthoDB" id="9785445at2"/>
<reference evidence="2 3" key="1">
    <citation type="journal article" date="2013" name="Genome Announc.">
        <title>Genome Sequence of the Polycyclic Aromatic Hydrocarbon-Degrading Bacterium Strain Marinobacter nanhaiticus D15-8WT.</title>
        <authorList>
            <person name="Cui Z."/>
            <person name="Gao W."/>
            <person name="Li Q."/>
            <person name="Xu G."/>
            <person name="Zheng L."/>
        </authorList>
    </citation>
    <scope>NUCLEOTIDE SEQUENCE [LARGE SCALE GENOMIC DNA]</scope>
    <source>
        <strain evidence="2 3">D15-8W</strain>
    </source>
</reference>
<dbReference type="Proteomes" id="UP000013165">
    <property type="component" value="Unassembled WGS sequence"/>
</dbReference>
<evidence type="ECO:0000256" key="1">
    <source>
        <dbReference type="SAM" id="Phobius"/>
    </source>
</evidence>
<dbReference type="HOGENOM" id="CLU_109681_1_0_6"/>
<feature type="transmembrane region" description="Helical" evidence="1">
    <location>
        <begin position="24"/>
        <end position="47"/>
    </location>
</feature>
<organism evidence="2 3">
    <name type="scientific">Marinobacter nanhaiticus D15-8W</name>
    <dbReference type="NCBI Taxonomy" id="626887"/>
    <lineage>
        <taxon>Bacteria</taxon>
        <taxon>Pseudomonadati</taxon>
        <taxon>Pseudomonadota</taxon>
        <taxon>Gammaproteobacteria</taxon>
        <taxon>Pseudomonadales</taxon>
        <taxon>Marinobacteraceae</taxon>
        <taxon>Marinobacter</taxon>
    </lineage>
</organism>
<dbReference type="PATRIC" id="fig|626887.3.peg.1591"/>
<keyword evidence="3" id="KW-1185">Reference proteome</keyword>
<dbReference type="eggNOG" id="COG1999">
    <property type="taxonomic scope" value="Bacteria"/>
</dbReference>
<comment type="caution">
    <text evidence="2">The sequence shown here is derived from an EMBL/GenBank/DDBJ whole genome shotgun (WGS) entry which is preliminary data.</text>
</comment>
<accession>N6X2I9</accession>
<sequence>MAMAESEQHKPEPTPAQVRRGRRIALLLFAIGFGPMIVATVMFYTGWMNPTGQSNNGTLVRPPVAVADLGLVNGDGEPLADRFGPQKADATWMMLVVAGGECAAECQEQVYLARQVNTALGKNQDRMQRAAYLEQAPDDLSGYPDMPLMQSGNGESPRWPGNVDIERTPQIYVIDPFGNIMMRYGPGHTGKAMLEDLKHLMKISHIG</sequence>
<evidence type="ECO:0000313" key="2">
    <source>
        <dbReference type="EMBL" id="ENO15273.2"/>
    </source>
</evidence>
<evidence type="ECO:0000313" key="3">
    <source>
        <dbReference type="Proteomes" id="UP000013165"/>
    </source>
</evidence>
<name>N6X2I9_9GAMM</name>
<gene>
    <name evidence="2" type="ORF">J057_07981</name>
</gene>
<keyword evidence="1" id="KW-1133">Transmembrane helix</keyword>
<dbReference type="EMBL" id="APLQ01000011">
    <property type="protein sequence ID" value="ENO15273.2"/>
    <property type="molecule type" value="Genomic_DNA"/>
</dbReference>
<dbReference type="STRING" id="626887.J057_07981"/>
<evidence type="ECO:0008006" key="4">
    <source>
        <dbReference type="Google" id="ProtNLM"/>
    </source>
</evidence>
<dbReference type="AlphaFoldDB" id="N6X2I9"/>